<organism evidence="2 3">
    <name type="scientific">Cnephaeus nilssonii</name>
    <name type="common">Northern bat</name>
    <name type="synonym">Eptesicus nilssonii</name>
    <dbReference type="NCBI Taxonomy" id="3371016"/>
    <lineage>
        <taxon>Eukaryota</taxon>
        <taxon>Metazoa</taxon>
        <taxon>Chordata</taxon>
        <taxon>Craniata</taxon>
        <taxon>Vertebrata</taxon>
        <taxon>Euteleostomi</taxon>
        <taxon>Mammalia</taxon>
        <taxon>Eutheria</taxon>
        <taxon>Laurasiatheria</taxon>
        <taxon>Chiroptera</taxon>
        <taxon>Yangochiroptera</taxon>
        <taxon>Vespertilionidae</taxon>
        <taxon>Cnephaeus</taxon>
    </lineage>
</organism>
<feature type="compositionally biased region" description="Basic and acidic residues" evidence="1">
    <location>
        <begin position="122"/>
        <end position="138"/>
    </location>
</feature>
<dbReference type="Proteomes" id="UP001177744">
    <property type="component" value="Unassembled WGS sequence"/>
</dbReference>
<dbReference type="AlphaFoldDB" id="A0AA40HBH1"/>
<sequence>MALRTPGGAQTTKHEDQLRSWDLWGGRLLLSVSTSAGTMGLSAAAAAAVVAAADSGSGSCEGTDHLSAGWAHLRHRLAELPMHLVDSFRPDKITTPHIQEDKKENEEGEEEEEERRRRRGGRERGEKEKEKEEEKEKE</sequence>
<feature type="compositionally biased region" description="Basic and acidic residues" evidence="1">
    <location>
        <begin position="86"/>
        <end position="105"/>
    </location>
</feature>
<evidence type="ECO:0000256" key="1">
    <source>
        <dbReference type="SAM" id="MobiDB-lite"/>
    </source>
</evidence>
<dbReference type="EMBL" id="JAULJE010000024">
    <property type="protein sequence ID" value="KAK1328143.1"/>
    <property type="molecule type" value="Genomic_DNA"/>
</dbReference>
<comment type="caution">
    <text evidence="2">The sequence shown here is derived from an EMBL/GenBank/DDBJ whole genome shotgun (WGS) entry which is preliminary data.</text>
</comment>
<gene>
    <name evidence="2" type="ORF">QTO34_012566</name>
</gene>
<feature type="region of interest" description="Disordered" evidence="1">
    <location>
        <begin position="84"/>
        <end position="138"/>
    </location>
</feature>
<reference evidence="2" key="1">
    <citation type="submission" date="2023-06" db="EMBL/GenBank/DDBJ databases">
        <title>Reference genome for the Northern bat (Eptesicus nilssonii), a most northern bat species.</title>
        <authorList>
            <person name="Laine V.N."/>
            <person name="Pulliainen A.T."/>
            <person name="Lilley T.M."/>
        </authorList>
    </citation>
    <scope>NUCLEOTIDE SEQUENCE</scope>
    <source>
        <strain evidence="2">BLF_Eptnil</strain>
        <tissue evidence="2">Kidney</tissue>
    </source>
</reference>
<name>A0AA40HBH1_CNENI</name>
<evidence type="ECO:0000313" key="2">
    <source>
        <dbReference type="EMBL" id="KAK1328143.1"/>
    </source>
</evidence>
<protein>
    <submittedName>
        <fullName evidence="2">Uncharacterized protein</fullName>
    </submittedName>
</protein>
<keyword evidence="3" id="KW-1185">Reference proteome</keyword>
<proteinExistence type="predicted"/>
<evidence type="ECO:0000313" key="3">
    <source>
        <dbReference type="Proteomes" id="UP001177744"/>
    </source>
</evidence>
<accession>A0AA40HBH1</accession>